<keyword evidence="2" id="KW-1185">Reference proteome</keyword>
<evidence type="ECO:0000313" key="1">
    <source>
        <dbReference type="EMBL" id="PBK60561.1"/>
    </source>
</evidence>
<sequence length="80" mass="9213">MIAIVRQFAVPSMPCSIHAIVTRHTCYPFFFEHRLLFLAIGCLPSYLALVQVYPDHEERIATLLFHPRIIKSLRRGMVGC</sequence>
<dbReference type="AlphaFoldDB" id="A0A2H3AP10"/>
<accession>A0A2H3AP10</accession>
<name>A0A2H3AP10_9AGAR</name>
<reference evidence="2" key="1">
    <citation type="journal article" date="2017" name="Nat. Ecol. Evol.">
        <title>Genome expansion and lineage-specific genetic innovations in the forest pathogenic fungi Armillaria.</title>
        <authorList>
            <person name="Sipos G."/>
            <person name="Prasanna A.N."/>
            <person name="Walter M.C."/>
            <person name="O'Connor E."/>
            <person name="Balint B."/>
            <person name="Krizsan K."/>
            <person name="Kiss B."/>
            <person name="Hess J."/>
            <person name="Varga T."/>
            <person name="Slot J."/>
            <person name="Riley R."/>
            <person name="Boka B."/>
            <person name="Rigling D."/>
            <person name="Barry K."/>
            <person name="Lee J."/>
            <person name="Mihaltcheva S."/>
            <person name="LaButti K."/>
            <person name="Lipzen A."/>
            <person name="Waldron R."/>
            <person name="Moloney N.M."/>
            <person name="Sperisen C."/>
            <person name="Kredics L."/>
            <person name="Vagvoelgyi C."/>
            <person name="Patrignani A."/>
            <person name="Fitzpatrick D."/>
            <person name="Nagy I."/>
            <person name="Doyle S."/>
            <person name="Anderson J.B."/>
            <person name="Grigoriev I.V."/>
            <person name="Gueldener U."/>
            <person name="Muensterkoetter M."/>
            <person name="Nagy L.G."/>
        </authorList>
    </citation>
    <scope>NUCLEOTIDE SEQUENCE [LARGE SCALE GENOMIC DNA]</scope>
    <source>
        <strain evidence="2">28-4</strain>
    </source>
</reference>
<evidence type="ECO:0000313" key="2">
    <source>
        <dbReference type="Proteomes" id="UP000218334"/>
    </source>
</evidence>
<proteinExistence type="predicted"/>
<dbReference type="EMBL" id="KZ293485">
    <property type="protein sequence ID" value="PBK60561.1"/>
    <property type="molecule type" value="Genomic_DNA"/>
</dbReference>
<organism evidence="1 2">
    <name type="scientific">Armillaria solidipes</name>
    <dbReference type="NCBI Taxonomy" id="1076256"/>
    <lineage>
        <taxon>Eukaryota</taxon>
        <taxon>Fungi</taxon>
        <taxon>Dikarya</taxon>
        <taxon>Basidiomycota</taxon>
        <taxon>Agaricomycotina</taxon>
        <taxon>Agaricomycetes</taxon>
        <taxon>Agaricomycetidae</taxon>
        <taxon>Agaricales</taxon>
        <taxon>Marasmiineae</taxon>
        <taxon>Physalacriaceae</taxon>
        <taxon>Armillaria</taxon>
    </lineage>
</organism>
<gene>
    <name evidence="1" type="ORF">ARMSODRAFT_725425</name>
</gene>
<dbReference type="Proteomes" id="UP000218334">
    <property type="component" value="Unassembled WGS sequence"/>
</dbReference>
<protein>
    <submittedName>
        <fullName evidence="1">Uncharacterized protein</fullName>
    </submittedName>
</protein>